<comment type="similarity">
    <text evidence="2 4">Belongs to the UDP-glycosyltransferase family.</text>
</comment>
<dbReference type="Gene3D" id="3.40.50.2000">
    <property type="entry name" value="Glycogen Phosphorylase B"/>
    <property type="match status" value="2"/>
</dbReference>
<reference evidence="6" key="2">
    <citation type="submission" date="2020-07" db="EMBL/GenBank/DDBJ databases">
        <authorList>
            <person name="Vera ALvarez R."/>
            <person name="Arias-Moreno D.M."/>
            <person name="Jimenez-Jacinto V."/>
            <person name="Jimenez-Bremont J.F."/>
            <person name="Swaminathan K."/>
            <person name="Moose S.P."/>
            <person name="Guerrero-Gonzalez M.L."/>
            <person name="Marino-Ramirez L."/>
            <person name="Landsman D."/>
            <person name="Rodriguez-Kessler M."/>
            <person name="Delgado-Sanchez P."/>
        </authorList>
    </citation>
    <scope>NUCLEOTIDE SEQUENCE</scope>
    <source>
        <tissue evidence="6">Cladode</tissue>
    </source>
</reference>
<dbReference type="GO" id="GO:0035251">
    <property type="term" value="F:UDP-glucosyltransferase activity"/>
    <property type="evidence" value="ECO:0007669"/>
    <property type="project" value="InterPro"/>
</dbReference>
<evidence type="ECO:0000256" key="1">
    <source>
        <dbReference type="ARBA" id="ARBA00004721"/>
    </source>
</evidence>
<evidence type="ECO:0000256" key="2">
    <source>
        <dbReference type="ARBA" id="ARBA00009995"/>
    </source>
</evidence>
<dbReference type="SUPFAM" id="SSF53756">
    <property type="entry name" value="UDP-Glycosyltransferase/glycogen phosphorylase"/>
    <property type="match status" value="1"/>
</dbReference>
<proteinExistence type="inferred from homology"/>
<dbReference type="FunFam" id="3.40.50.2000:FF:000037">
    <property type="entry name" value="Glycosyltransferase"/>
    <property type="match status" value="1"/>
</dbReference>
<sequence>MGKELHIVMFPWFAMGHMIPFLHLANSLAKRGHKTTFLLPNKAIPHLASLNLHPSLITLRPITVPQVEPLPPGTETASDIPVHLNPHLATAMDLARPEVEQIIMGLESKPNLLFYDAAHWVPEIASKLPGVRTVCYKVVGAASIAIAIVPALGSTRDRPMTEWDLARLPQGYPSNDVVLRGEEWRELLFIGLEFGSGLTFYERITKAIRSCDAVAFRTCREIEGSFCDYIASQYNKPVFLTGPVLPELDSHGTKPTPLDRKWSDWLDQFGSGSVVFCAFGSQFVLEKEQLKELLLGFEMAGKPFLVAVKPPSGCASIEEALPEGFEQRVQERGVVCGSWVQQPQILAHPSVGCFVSHCGLSSMWESLMSESQIVLVPQLGEQILNSRILAGEMKVAVEVERGQNGWVSKENLCKAINSVMDEGSEVGELVKKNHAKWREVFVREGFQSGYMDNFVKDLEMLVGGY</sequence>
<dbReference type="InterPro" id="IPR050481">
    <property type="entry name" value="UDP-glycosyltransf_plant"/>
</dbReference>
<protein>
    <recommendedName>
        <fullName evidence="5">Glycosyltransferase</fullName>
        <ecNumber evidence="5">2.4.1.-</ecNumber>
    </recommendedName>
</protein>
<keyword evidence="3 4" id="KW-0808">Transferase</keyword>
<organism evidence="6">
    <name type="scientific">Opuntia streptacantha</name>
    <name type="common">Prickly pear cactus</name>
    <name type="synonym">Opuntia cardona</name>
    <dbReference type="NCBI Taxonomy" id="393608"/>
    <lineage>
        <taxon>Eukaryota</taxon>
        <taxon>Viridiplantae</taxon>
        <taxon>Streptophyta</taxon>
        <taxon>Embryophyta</taxon>
        <taxon>Tracheophyta</taxon>
        <taxon>Spermatophyta</taxon>
        <taxon>Magnoliopsida</taxon>
        <taxon>eudicotyledons</taxon>
        <taxon>Gunneridae</taxon>
        <taxon>Pentapetalae</taxon>
        <taxon>Caryophyllales</taxon>
        <taxon>Cactineae</taxon>
        <taxon>Cactaceae</taxon>
        <taxon>Opuntioideae</taxon>
        <taxon>Opuntia</taxon>
    </lineage>
</organism>
<keyword evidence="4" id="KW-0328">Glycosyltransferase</keyword>
<name>A0A7C8ZHR6_OPUST</name>
<evidence type="ECO:0000313" key="6">
    <source>
        <dbReference type="EMBL" id="MBA4643638.1"/>
    </source>
</evidence>
<dbReference type="PANTHER" id="PTHR48049">
    <property type="entry name" value="GLYCOSYLTRANSFERASE"/>
    <property type="match status" value="1"/>
</dbReference>
<comment type="pathway">
    <text evidence="1">Secondary metabolite biosynthesis; terpenoid biosynthesis.</text>
</comment>
<accession>A0A7C8ZHR6</accession>
<dbReference type="InterPro" id="IPR002213">
    <property type="entry name" value="UDP_glucos_trans"/>
</dbReference>
<evidence type="ECO:0000256" key="3">
    <source>
        <dbReference type="ARBA" id="ARBA00022679"/>
    </source>
</evidence>
<dbReference type="AlphaFoldDB" id="A0A7C8ZHR6"/>
<dbReference type="InterPro" id="IPR035595">
    <property type="entry name" value="UDP_glycos_trans_CS"/>
</dbReference>
<evidence type="ECO:0000256" key="5">
    <source>
        <dbReference type="RuleBase" id="RU362057"/>
    </source>
</evidence>
<dbReference type="CDD" id="cd03784">
    <property type="entry name" value="GT1_Gtf-like"/>
    <property type="match status" value="1"/>
</dbReference>
<dbReference type="FunFam" id="3.40.50.2000:FF:000087">
    <property type="entry name" value="Glycosyltransferase"/>
    <property type="match status" value="1"/>
</dbReference>
<reference evidence="6" key="1">
    <citation type="journal article" date="2013" name="J. Plant Res.">
        <title>Effect of fungi and light on seed germination of three Opuntia species from semiarid lands of central Mexico.</title>
        <authorList>
            <person name="Delgado-Sanchez P."/>
            <person name="Jimenez-Bremont J.F."/>
            <person name="Guerrero-Gonzalez Mde L."/>
            <person name="Flores J."/>
        </authorList>
    </citation>
    <scope>NUCLEOTIDE SEQUENCE</scope>
    <source>
        <tissue evidence="6">Cladode</tissue>
    </source>
</reference>
<evidence type="ECO:0000256" key="4">
    <source>
        <dbReference type="RuleBase" id="RU003718"/>
    </source>
</evidence>
<dbReference type="EMBL" id="GISG01134498">
    <property type="protein sequence ID" value="MBA4643638.1"/>
    <property type="molecule type" value="Transcribed_RNA"/>
</dbReference>
<dbReference type="PROSITE" id="PS00375">
    <property type="entry name" value="UDPGT"/>
    <property type="match status" value="1"/>
</dbReference>
<dbReference type="PANTHER" id="PTHR48049:SF91">
    <property type="entry name" value="UDP-GLYCOSYLTRANSFERASE 79B7-RELATED"/>
    <property type="match status" value="1"/>
</dbReference>
<dbReference type="EC" id="2.4.1.-" evidence="5"/>
<dbReference type="Pfam" id="PF00201">
    <property type="entry name" value="UDPGT"/>
    <property type="match status" value="1"/>
</dbReference>